<evidence type="ECO:0000256" key="1">
    <source>
        <dbReference type="SAM" id="MobiDB-lite"/>
    </source>
</evidence>
<dbReference type="Gene3D" id="3.30.565.10">
    <property type="entry name" value="Histidine kinase-like ATPase, C-terminal domain"/>
    <property type="match status" value="1"/>
</dbReference>
<dbReference type="GO" id="GO:0005634">
    <property type="term" value="C:nucleus"/>
    <property type="evidence" value="ECO:0007669"/>
    <property type="project" value="TreeGrafter"/>
</dbReference>
<keyword evidence="5" id="KW-1185">Reference proteome</keyword>
<dbReference type="InterPro" id="IPR036890">
    <property type="entry name" value="HATPase_C_sf"/>
</dbReference>
<dbReference type="GO" id="GO:0009793">
    <property type="term" value="P:embryo development ending in seed dormancy"/>
    <property type="evidence" value="ECO:0007669"/>
    <property type="project" value="TreeGrafter"/>
</dbReference>
<dbReference type="InterPro" id="IPR052957">
    <property type="entry name" value="Auxin_embryo_med"/>
</dbReference>
<feature type="region of interest" description="Disordered" evidence="1">
    <location>
        <begin position="2429"/>
        <end position="2454"/>
    </location>
</feature>
<sequence length="2590" mass="293639">MYGQPPRFNRRGGGRGQQPPQQPPQQQQQTLFNPNYLLNNYFLQSPSFPLTFPNFPVENPNFHTQNFNIPIANPNFHPQSHSFDPHSQLGNNRGVQVNGTIEKIDKAVVKARYDLVAAGENVSALKVSQAVLVVLEADSWDSLGVKMQQVPSLYSLMLIEGKVNAFINCFVGVWKITTLSDLEIAICKNEGVQEFEELELGPLIRHPLVNHYFCVSSDSTGVFKISSQEILTFLIEFMDTHDGKEVKAEELLDFIAKKLSVDRKEKLHVRIQSLGLHISFIRKSRAMENATIKKYIPVSLKKSKKRPLFTSQKKQLDENFSVITERIKTFSSEHGKHIRFISSSSEDDDDGVDGDDGDETCLSSQSKNSSHDMKSSDRFSSCPYPSLTEEKARLGISSEKEKTNCNEGVSKSNKKRKSDAIGCTSSASCKFPRRDSTGQGSVGIKMGIKIKKKFSCKPKHSAKSLDHDSMMAFIALWKDVCKRKNVFQAMKEMLKFYKVKLQKQFYKSYPLVGLIYVAITSIKRGMWDSMYDTFQTFEQQEEPTTNSEGHTENVTIRTEQVDSKLVSKHALEQHCEVSLEDILKKVSEFLNDNCNVMDDVSTSFGKNAIFLRNLYKCEVWLTRQFAVENFESFGHGDFLMFLERNVSALPSSLHEYFVTDGTHNKSSLEACMSHQLLHFLVAQASHNLSDNENITIQYVLELLTWQFPLIPFKMEKEGSLKIIEDIVKANKSNPVSRNLLFSAALLSHQSLKSSLERHISTKNAIEVLLSAPMLTDLNKWSHWDVLFAPSLGPLSIWLLSQTNTKDLLCLVTRSGDVLRIDQTATLDSFLEASIQGSSFQTAVNMVSLFAFYGGEKNVPSSLLKCHVEKAFKVIVNTDLLKDKNQLKKGISRASMFILECLSYLPKEFHCFASDLLLSGFRSIVKDAPLVILSQCRNSEDRLMLHEIGFSLGIIEWINDHKTFSFVESSKPTDFDQEKVTSTTFSHVKGKEIFSVKDLDVEKEECKVVNLISQNVDLKRYLSTSNNEEESTKIIECIRREEFGLDPDISAEEDCILKKQHDRLGRALHCLSQELYSQDSHFLLELVQNADDNVYPCDVEPTLTFILQEEGVVVLNNEQGFSVENIKALCDVGNSTKKESSAGYIGKKGIGFKSVFRVTDAPEIHSNGFHIKFDIRDGQIGFVLPTVVPPCDVNFFSKLVSMDNDPTDKKLWNTCIILPFRSNKNESFSVENLISMFSDLHPSLLLFLHRLECIKFRNLINDSFSIMRKEVVGDNIVNVSLGKEKMAWFVKSCKLQASHIRRDVQTTEISMALMLEDTDNGIYIPKLEHQPVFAFLPLRHYGLKFIIQADFILPSSREEVDGDSPWNQWLLSEFPNLFVGAEVAFCSLLCFKENPAKGVAVFMSFVPLGGEVHGFFSCLPRMIISKLRMSNCLLLEGDNNEWVPPCKVLRNWTEQTRSLLPDSLLKKYLGVGYLNKDIILTDSLSHALGIEECGPKILIQIMTSLCQDGSLKSMGFNWLSSWLNVLFLMSVNGTQFDVISPLVKLPFIPLLDGKFAAISDGAIWLHTDNHGLEAFGNLYPTLRIVNPALLNGSSVENITHMLYKVGVQRLSAHEVLKVHILPAISDDKVGNVELMIEYLSFIMFHLESSCPECVLDKEHILLELRNKAFISTNHGFKRLADVSIHFSKQFGNPIDVSKLINGTDMKWFEIDTDYLNHSVYKSETMRWRKFLQELGVSDFVKIDKVEKHISEIPHTVLKNMMLDDDCISSGSTIIKDYDSQELMDLLSHVSSNGDKEKGKYLLEVLDRLWDEIFSDKITGFCSINGQNKPFKSSVSRILHFGQWLASSIDDKLHFPKDLFHNCETVHAVLGDRAPYAIPKVNNVKMLNDLGLKNTVTLDDALSVLEVWRRSAKPFRASISQMSKFYTYIWNEMSISKQKIMENLHSQDFIFVPYSFESTHEVASGLFLSPNEVYWHDSTGSIEQTRPTCPQFDQHMTHYSFSKMLCNVYPGLHYFFVREFGVAENPPLLSYLHSLLQISTTHLPSQAAKTVFQIFQKWSDGLDSGFLSSDDIDYLKKKMERKETTILPTVQDKWVSLHQSFGLICWCDDEQLKQEFKNLNNVDFLFFGELHTREKQMLEDKISVLFRRLGIPSLSEVVTREAIYYGPADSSYKTAVVSWALPYAQRYIYSIHPNEYSKFKLSGFEDLNSLKIVVVEKLFYKNIIKSIGVASNKRYECSCLLQGNILYAARESDSHALYMELSRFLVSGIPELPLANFLHMITTMAESGSTEGQMEVFITNSQKLLKLPSEESLWSISLSSQEEDKDTPTTSFGYSMDDFNPPKPTSRKFGTNSSWPPVNWKTAPGFEFAVQTKAFTSSQKRRNVTEDIIETDADWIIEETPASTTPSVILEEHEATIDQPDSRISMNVDFKGQPDHSKNKVSSHKNAAGPHTSASNLIEKDQLSLGTITPQQVITGRTGEFVAYKYFSSKIGEKYVKWVNEVKESGLPYDIVVEGEENMKEYIEVKATSNARKDWFVITLREWQFAVEKGESFSIARVVLSNGKSAQITSYRNPLKLCQSGHLQLAILPSKQ</sequence>
<feature type="domain" description="Sacsin/Nov" evidence="3">
    <location>
        <begin position="1113"/>
        <end position="1260"/>
    </location>
</feature>
<organism evidence="4 5">
    <name type="scientific">Tagetes erecta</name>
    <name type="common">African marigold</name>
    <dbReference type="NCBI Taxonomy" id="13708"/>
    <lineage>
        <taxon>Eukaryota</taxon>
        <taxon>Viridiplantae</taxon>
        <taxon>Streptophyta</taxon>
        <taxon>Embryophyta</taxon>
        <taxon>Tracheophyta</taxon>
        <taxon>Spermatophyta</taxon>
        <taxon>Magnoliopsida</taxon>
        <taxon>eudicotyledons</taxon>
        <taxon>Gunneridae</taxon>
        <taxon>Pentapetalae</taxon>
        <taxon>asterids</taxon>
        <taxon>campanulids</taxon>
        <taxon>Asterales</taxon>
        <taxon>Asteraceae</taxon>
        <taxon>Asteroideae</taxon>
        <taxon>Heliantheae alliance</taxon>
        <taxon>Tageteae</taxon>
        <taxon>Tagetes</taxon>
    </lineage>
</organism>
<evidence type="ECO:0008006" key="6">
    <source>
        <dbReference type="Google" id="ProtNLM"/>
    </source>
</evidence>
<evidence type="ECO:0000259" key="2">
    <source>
        <dbReference type="Pfam" id="PF13020"/>
    </source>
</evidence>
<feature type="region of interest" description="Disordered" evidence="1">
    <location>
        <begin position="341"/>
        <end position="382"/>
    </location>
</feature>
<dbReference type="GO" id="GO:0048364">
    <property type="term" value="P:root development"/>
    <property type="evidence" value="ECO:0007669"/>
    <property type="project" value="TreeGrafter"/>
</dbReference>
<feature type="domain" description="Protein NO VEIN C-terminal" evidence="2">
    <location>
        <begin position="2477"/>
        <end position="2562"/>
    </location>
</feature>
<dbReference type="NCBIfam" id="NF047352">
    <property type="entry name" value="P_loop_sacsin"/>
    <property type="match status" value="1"/>
</dbReference>
<dbReference type="Pfam" id="PF25794">
    <property type="entry name" value="SACS"/>
    <property type="match status" value="1"/>
</dbReference>
<feature type="region of interest" description="Disordered" evidence="1">
    <location>
        <begin position="2315"/>
        <end position="2352"/>
    </location>
</feature>
<dbReference type="Pfam" id="PF13020">
    <property type="entry name" value="NOV_C"/>
    <property type="match status" value="1"/>
</dbReference>
<accession>A0AAD8LA20</accession>
<evidence type="ECO:0000313" key="5">
    <source>
        <dbReference type="Proteomes" id="UP001229421"/>
    </source>
</evidence>
<reference evidence="4" key="1">
    <citation type="journal article" date="2023" name="bioRxiv">
        <title>Improved chromosome-level genome assembly for marigold (Tagetes erecta).</title>
        <authorList>
            <person name="Jiang F."/>
            <person name="Yuan L."/>
            <person name="Wang S."/>
            <person name="Wang H."/>
            <person name="Xu D."/>
            <person name="Wang A."/>
            <person name="Fan W."/>
        </authorList>
    </citation>
    <scope>NUCLEOTIDE SEQUENCE</scope>
    <source>
        <strain evidence="4">WSJ</strain>
        <tissue evidence="4">Leaf</tissue>
    </source>
</reference>
<name>A0AAD8LA20_TARER</name>
<dbReference type="GO" id="GO:0010305">
    <property type="term" value="P:leaf vascular tissue pattern formation"/>
    <property type="evidence" value="ECO:0007669"/>
    <property type="project" value="TreeGrafter"/>
</dbReference>
<dbReference type="InterPro" id="IPR024975">
    <property type="entry name" value="NOV_C"/>
</dbReference>
<feature type="compositionally biased region" description="Acidic residues" evidence="1">
    <location>
        <begin position="345"/>
        <end position="359"/>
    </location>
</feature>
<dbReference type="InterPro" id="IPR058210">
    <property type="entry name" value="SACS/Nov_dom"/>
</dbReference>
<dbReference type="Proteomes" id="UP001229421">
    <property type="component" value="Unassembled WGS sequence"/>
</dbReference>
<dbReference type="EMBL" id="JAUHHV010000001">
    <property type="protein sequence ID" value="KAK1435356.1"/>
    <property type="molecule type" value="Genomic_DNA"/>
</dbReference>
<evidence type="ECO:0000313" key="4">
    <source>
        <dbReference type="EMBL" id="KAK1435356.1"/>
    </source>
</evidence>
<evidence type="ECO:0000259" key="3">
    <source>
        <dbReference type="Pfam" id="PF25794"/>
    </source>
</evidence>
<dbReference type="SUPFAM" id="SSF55874">
    <property type="entry name" value="ATPase domain of HSP90 chaperone/DNA topoisomerase II/histidine kinase"/>
    <property type="match status" value="1"/>
</dbReference>
<feature type="region of interest" description="Disordered" evidence="1">
    <location>
        <begin position="1"/>
        <end position="27"/>
    </location>
</feature>
<comment type="caution">
    <text evidence="4">The sequence shown here is derived from an EMBL/GenBank/DDBJ whole genome shotgun (WGS) entry which is preliminary data.</text>
</comment>
<dbReference type="PANTHER" id="PTHR32387">
    <property type="entry name" value="WU:FJ29H11"/>
    <property type="match status" value="1"/>
</dbReference>
<proteinExistence type="predicted"/>
<protein>
    <recommendedName>
        <fullName evidence="6">Protein NO VEIN C-terminal domain-containing protein</fullName>
    </recommendedName>
</protein>
<dbReference type="PANTHER" id="PTHR32387:SF0">
    <property type="entry name" value="PROTEIN NO VEIN"/>
    <property type="match status" value="1"/>
</dbReference>
<gene>
    <name evidence="4" type="ORF">QVD17_01117</name>
</gene>